<reference evidence="2" key="1">
    <citation type="submission" date="2016-06" db="EMBL/GenBank/DDBJ databases">
        <title>Parallel loss of symbiosis genes in relatives of nitrogen-fixing non-legume Parasponia.</title>
        <authorList>
            <person name="Van Velzen R."/>
            <person name="Holmer R."/>
            <person name="Bu F."/>
            <person name="Rutten L."/>
            <person name="Van Zeijl A."/>
            <person name="Liu W."/>
            <person name="Santuari L."/>
            <person name="Cao Q."/>
            <person name="Sharma T."/>
            <person name="Shen D."/>
            <person name="Roswanjaya Y."/>
            <person name="Wardhani T."/>
            <person name="Kalhor M.S."/>
            <person name="Jansen J."/>
            <person name="Van den Hoogen J."/>
            <person name="Gungor B."/>
            <person name="Hartog M."/>
            <person name="Hontelez J."/>
            <person name="Verver J."/>
            <person name="Yang W.-C."/>
            <person name="Schijlen E."/>
            <person name="Repin R."/>
            <person name="Schilthuizen M."/>
            <person name="Schranz E."/>
            <person name="Heidstra R."/>
            <person name="Miyata K."/>
            <person name="Fedorova E."/>
            <person name="Kohlen W."/>
            <person name="Bisseling T."/>
            <person name="Smit S."/>
            <person name="Geurts R."/>
        </authorList>
    </citation>
    <scope>NUCLEOTIDE SEQUENCE [LARGE SCALE GENOMIC DNA]</scope>
    <source>
        <strain evidence="2">cv. WU1-14</strain>
    </source>
</reference>
<evidence type="ECO:0000313" key="1">
    <source>
        <dbReference type="EMBL" id="PON72659.1"/>
    </source>
</evidence>
<evidence type="ECO:0000313" key="2">
    <source>
        <dbReference type="Proteomes" id="UP000237105"/>
    </source>
</evidence>
<dbReference type="EMBL" id="JXTB01000038">
    <property type="protein sequence ID" value="PON72659.1"/>
    <property type="molecule type" value="Genomic_DNA"/>
</dbReference>
<dbReference type="AlphaFoldDB" id="A0A2P5DH77"/>
<proteinExistence type="predicted"/>
<name>A0A2P5DH77_PARAD</name>
<sequence>MHKSQGFEELNVIPLSSVSSRLFQLGFLLSSQISSAAIKNASPKLKKTCPSSSSTSCTCT</sequence>
<gene>
    <name evidence="1" type="ORF">PanWU01x14_064250</name>
</gene>
<protein>
    <submittedName>
        <fullName evidence="1">Uncharacterized protein</fullName>
    </submittedName>
</protein>
<accession>A0A2P5DH77</accession>
<keyword evidence="2" id="KW-1185">Reference proteome</keyword>
<dbReference type="Proteomes" id="UP000237105">
    <property type="component" value="Unassembled WGS sequence"/>
</dbReference>
<organism evidence="1 2">
    <name type="scientific">Parasponia andersonii</name>
    <name type="common">Sponia andersonii</name>
    <dbReference type="NCBI Taxonomy" id="3476"/>
    <lineage>
        <taxon>Eukaryota</taxon>
        <taxon>Viridiplantae</taxon>
        <taxon>Streptophyta</taxon>
        <taxon>Embryophyta</taxon>
        <taxon>Tracheophyta</taxon>
        <taxon>Spermatophyta</taxon>
        <taxon>Magnoliopsida</taxon>
        <taxon>eudicotyledons</taxon>
        <taxon>Gunneridae</taxon>
        <taxon>Pentapetalae</taxon>
        <taxon>rosids</taxon>
        <taxon>fabids</taxon>
        <taxon>Rosales</taxon>
        <taxon>Cannabaceae</taxon>
        <taxon>Parasponia</taxon>
    </lineage>
</organism>
<comment type="caution">
    <text evidence="1">The sequence shown here is derived from an EMBL/GenBank/DDBJ whole genome shotgun (WGS) entry which is preliminary data.</text>
</comment>